<evidence type="ECO:0000256" key="2">
    <source>
        <dbReference type="ARBA" id="ARBA00022723"/>
    </source>
</evidence>
<organism evidence="10 11">
    <name type="scientific">Aquilegia coerulea</name>
    <name type="common">Rocky mountain columbine</name>
    <dbReference type="NCBI Taxonomy" id="218851"/>
    <lineage>
        <taxon>Eukaryota</taxon>
        <taxon>Viridiplantae</taxon>
        <taxon>Streptophyta</taxon>
        <taxon>Embryophyta</taxon>
        <taxon>Tracheophyta</taxon>
        <taxon>Spermatophyta</taxon>
        <taxon>Magnoliopsida</taxon>
        <taxon>Ranunculales</taxon>
        <taxon>Ranunculaceae</taxon>
        <taxon>Thalictroideae</taxon>
        <taxon>Aquilegia</taxon>
    </lineage>
</organism>
<dbReference type="Gene3D" id="3.80.10.10">
    <property type="entry name" value="Ribonuclease Inhibitor"/>
    <property type="match status" value="2"/>
</dbReference>
<proteinExistence type="inferred from homology"/>
<dbReference type="InterPro" id="IPR058922">
    <property type="entry name" value="WHD_DRP"/>
</dbReference>
<keyword evidence="2" id="KW-0479">Metal-binding</keyword>
<dbReference type="InterPro" id="IPR032675">
    <property type="entry name" value="LRR_dom_sf"/>
</dbReference>
<dbReference type="SUPFAM" id="SSF57850">
    <property type="entry name" value="RING/U-box"/>
    <property type="match status" value="1"/>
</dbReference>
<dbReference type="Gene3D" id="1.10.8.430">
    <property type="entry name" value="Helical domain of apoptotic protease-activating factors"/>
    <property type="match status" value="1"/>
</dbReference>
<dbReference type="InterPro" id="IPR043145">
    <property type="entry name" value="Znf_ZZ_sf"/>
</dbReference>
<sequence length="1112" mass="127208">MAEIIAAIGTLLTCFCQQNCLNTQIFVKHMINPKKEIKKLIIVKTKLIALKDDVNGKLHTARIDRGEVPTHVVESWLKNVQHILEDTELIEGEFKTSKRCLNRVLPKCCSNFNLGQRISVLIMEGNKLTLTGSELLKDTLTSQVPKIGVELPAQKLVGETTAQKSLEKVWELLMDGESRVVGVYGMGGIGKTKMAMVINNRILEKSNQFDKIIWVTLSKARDIHGLQIDIAKKVDLDLSNEQDEIERMGKLHEALKRRKRILFILDDMWQEFPLGEIGIPEPTIDNGCKILITTRKKEVCNKMGCRAAIVKVETLTEEEAWELFLDKVDELTPEVMSTAKLVAKECSGLPLAIITVAAAMRGNGDLGDWTVALNDLRNFSNRIIDSEDIVFERLKFSYDRLPNEKLKKSFLCCALYPEDYEILARELVDFWIMDGMVEGRSRQDELLEGQFILKKLKDHCLLESIETYDFYYNEMSDGVKMHDLIRDMALRITRKHFMVKAGSLLQVLPGEVAWEEVLERASFMNNMISKVSISLRCPKLSTLFLGGNHFISSITHDFFIHMQCLRVLDLRCDWDKANHHLESLPDSISELVNLHDLRLSCCTKLKKVPSLAKLVRLRRLELNNTAIEELPEGMEMLGKLNCLNLHLVSLKETIPLGLISKLSVLQELYLGGIKVDKLYDVGSGESFANELLSLKELENLNTSFHCLSDYASYVGSSKFNGLKCFYLAVGEEYNYIDCHLGIPPRATVQLSYSDEGSSQNAHFFPQNTKRVGINWFNDLTTLNELGWLIKDVRELVAFTINQCNKIECIWWWLSSEEELSGTGTGTSSTCWLQYLERIDIYECPKLYTFFKGIPIPPSFFCLKELRIYGCHNLKNVLSSSRLLQLLQNLEEIWVIRCDELEELIGEEEEENRRNVETPIAVQFSKIKKLVFRNLPKLKSIWRGVMICDSLKEVWVLPNCSELKKLPQFKGEDQSIQPPASLKEIQGTRKWWDSLEWDPAYPQNILQPFFIELQVEEEEEEEEGNIHTVTSCDNCKMNPIVGKRYKCKECYEERVVGTEGWIGFDLCEECYNTPSKHSDFVNQHNTKGHTFELIANRGDSPVPVHTVEEQNNA</sequence>
<dbReference type="AlphaFoldDB" id="A0A2G5CE27"/>
<dbReference type="SUPFAM" id="SSF52540">
    <property type="entry name" value="P-loop containing nucleoside triphosphate hydrolases"/>
    <property type="match status" value="1"/>
</dbReference>
<dbReference type="GO" id="GO:0043531">
    <property type="term" value="F:ADP binding"/>
    <property type="evidence" value="ECO:0007669"/>
    <property type="project" value="InterPro"/>
</dbReference>
<dbReference type="SMART" id="SM00291">
    <property type="entry name" value="ZnF_ZZ"/>
    <property type="match status" value="1"/>
</dbReference>
<keyword evidence="11" id="KW-1185">Reference proteome</keyword>
<dbReference type="PANTHER" id="PTHR33463">
    <property type="entry name" value="NB-ARC DOMAIN-CONTAINING PROTEIN-RELATED"/>
    <property type="match status" value="1"/>
</dbReference>
<dbReference type="Pfam" id="PF23598">
    <property type="entry name" value="LRR_14"/>
    <property type="match status" value="1"/>
</dbReference>
<evidence type="ECO:0000256" key="7">
    <source>
        <dbReference type="ARBA" id="ARBA00022840"/>
    </source>
</evidence>
<dbReference type="InterPro" id="IPR042197">
    <property type="entry name" value="Apaf_helical"/>
</dbReference>
<evidence type="ECO:0000256" key="6">
    <source>
        <dbReference type="ARBA" id="ARBA00022833"/>
    </source>
</evidence>
<evidence type="ECO:0000256" key="1">
    <source>
        <dbReference type="ARBA" id="ARBA00008894"/>
    </source>
</evidence>
<dbReference type="Pfam" id="PF00931">
    <property type="entry name" value="NB-ARC"/>
    <property type="match status" value="1"/>
</dbReference>
<keyword evidence="7" id="KW-0547">Nucleotide-binding</keyword>
<dbReference type="GO" id="GO:0008270">
    <property type="term" value="F:zinc ion binding"/>
    <property type="evidence" value="ECO:0007669"/>
    <property type="project" value="UniProtKB-KW"/>
</dbReference>
<evidence type="ECO:0000313" key="10">
    <source>
        <dbReference type="EMBL" id="PIA29520.1"/>
    </source>
</evidence>
<dbReference type="FunFam" id="1.10.10.10:FF:000322">
    <property type="entry name" value="Probable disease resistance protein At1g63360"/>
    <property type="match status" value="1"/>
</dbReference>
<comment type="similarity">
    <text evidence="1">Belongs to the disease resistance NB-LRR family.</text>
</comment>
<dbReference type="Pfam" id="PF23247">
    <property type="entry name" value="LRR_RPS2"/>
    <property type="match status" value="1"/>
</dbReference>
<accession>A0A2G5CE27</accession>
<dbReference type="STRING" id="218851.A0A2G5CE27"/>
<feature type="domain" description="ZZ-type" evidence="9">
    <location>
        <begin position="1026"/>
        <end position="1098"/>
    </location>
</feature>
<gene>
    <name evidence="10" type="ORF">AQUCO_05900031v1</name>
</gene>
<evidence type="ECO:0000256" key="5">
    <source>
        <dbReference type="ARBA" id="ARBA00022821"/>
    </source>
</evidence>
<dbReference type="Pfam" id="PF23559">
    <property type="entry name" value="WHD_DRP"/>
    <property type="match status" value="1"/>
</dbReference>
<evidence type="ECO:0000256" key="4">
    <source>
        <dbReference type="ARBA" id="ARBA00022771"/>
    </source>
</evidence>
<dbReference type="CDD" id="cd02338">
    <property type="entry name" value="ZZ_PCMF_like"/>
    <property type="match status" value="1"/>
</dbReference>
<dbReference type="InterPro" id="IPR050905">
    <property type="entry name" value="Plant_NBS-LRR"/>
</dbReference>
<dbReference type="EMBL" id="KZ305076">
    <property type="protein sequence ID" value="PIA29520.1"/>
    <property type="molecule type" value="Genomic_DNA"/>
</dbReference>
<dbReference type="Pfam" id="PF00569">
    <property type="entry name" value="ZZ"/>
    <property type="match status" value="1"/>
</dbReference>
<dbReference type="GO" id="GO:0005524">
    <property type="term" value="F:ATP binding"/>
    <property type="evidence" value="ECO:0007669"/>
    <property type="project" value="UniProtKB-KW"/>
</dbReference>
<dbReference type="InterPro" id="IPR055414">
    <property type="entry name" value="LRR_R13L4/SHOC2-like"/>
</dbReference>
<dbReference type="PRINTS" id="PR00364">
    <property type="entry name" value="DISEASERSIST"/>
</dbReference>
<dbReference type="SUPFAM" id="SSF52058">
    <property type="entry name" value="L domain-like"/>
    <property type="match status" value="1"/>
</dbReference>
<dbReference type="InterPro" id="IPR002182">
    <property type="entry name" value="NB-ARC"/>
</dbReference>
<evidence type="ECO:0000256" key="3">
    <source>
        <dbReference type="ARBA" id="ARBA00022737"/>
    </source>
</evidence>
<dbReference type="GO" id="GO:0006952">
    <property type="term" value="P:defense response"/>
    <property type="evidence" value="ECO:0007669"/>
    <property type="project" value="UniProtKB-KW"/>
</dbReference>
<keyword evidence="6" id="KW-0862">Zinc</keyword>
<keyword evidence="7" id="KW-0067">ATP-binding</keyword>
<dbReference type="InParanoid" id="A0A2G5CE27"/>
<keyword evidence="3" id="KW-0677">Repeat</keyword>
<reference evidence="10 11" key="1">
    <citation type="submission" date="2017-09" db="EMBL/GenBank/DDBJ databases">
        <title>WGS assembly of Aquilegia coerulea Goldsmith.</title>
        <authorList>
            <person name="Hodges S."/>
            <person name="Kramer E."/>
            <person name="Nordborg M."/>
            <person name="Tomkins J."/>
            <person name="Borevitz J."/>
            <person name="Derieg N."/>
            <person name="Yan J."/>
            <person name="Mihaltcheva S."/>
            <person name="Hayes R.D."/>
            <person name="Rokhsar D."/>
        </authorList>
    </citation>
    <scope>NUCLEOTIDE SEQUENCE [LARGE SCALE GENOMIC DNA]</scope>
    <source>
        <strain evidence="11">cv. Goldsmith</strain>
    </source>
</reference>
<dbReference type="Proteomes" id="UP000230069">
    <property type="component" value="Unassembled WGS sequence"/>
</dbReference>
<name>A0A2G5CE27_AQUCA</name>
<keyword evidence="4 8" id="KW-0863">Zinc-finger</keyword>
<evidence type="ECO:0000259" key="9">
    <source>
        <dbReference type="PROSITE" id="PS50135"/>
    </source>
</evidence>
<dbReference type="InterPro" id="IPR000433">
    <property type="entry name" value="Znf_ZZ"/>
</dbReference>
<keyword evidence="5" id="KW-0611">Plant defense</keyword>
<dbReference type="FunFam" id="3.40.50.300:FF:001091">
    <property type="entry name" value="Probable disease resistance protein At1g61300"/>
    <property type="match status" value="1"/>
</dbReference>
<dbReference type="PANTHER" id="PTHR33463:SF187">
    <property type="entry name" value="AND NB-ARC DOMAIN DISEASE RESISTANCE PROTEIN, PUTATIVE-RELATED"/>
    <property type="match status" value="1"/>
</dbReference>
<dbReference type="InterPro" id="IPR027417">
    <property type="entry name" value="P-loop_NTPase"/>
</dbReference>
<evidence type="ECO:0000256" key="8">
    <source>
        <dbReference type="PROSITE-ProRule" id="PRU00228"/>
    </source>
</evidence>
<dbReference type="InterPro" id="IPR057135">
    <property type="entry name" value="At4g27190-like_LRR"/>
</dbReference>
<dbReference type="Gene3D" id="3.30.60.90">
    <property type="match status" value="1"/>
</dbReference>
<protein>
    <recommendedName>
        <fullName evidence="9">ZZ-type domain-containing protein</fullName>
    </recommendedName>
</protein>
<dbReference type="Gene3D" id="3.40.50.300">
    <property type="entry name" value="P-loop containing nucleotide triphosphate hydrolases"/>
    <property type="match status" value="1"/>
</dbReference>
<evidence type="ECO:0000313" key="11">
    <source>
        <dbReference type="Proteomes" id="UP000230069"/>
    </source>
</evidence>
<dbReference type="PROSITE" id="PS50135">
    <property type="entry name" value="ZF_ZZ_2"/>
    <property type="match status" value="1"/>
</dbReference>